<protein>
    <submittedName>
        <fullName evidence="2">Uncharacterized protein</fullName>
    </submittedName>
</protein>
<accession>A0AAW1RY33</accession>
<feature type="region of interest" description="Disordered" evidence="1">
    <location>
        <begin position="1"/>
        <end position="26"/>
    </location>
</feature>
<evidence type="ECO:0000313" key="3">
    <source>
        <dbReference type="Proteomes" id="UP001445335"/>
    </source>
</evidence>
<name>A0AAW1RY33_9CHLO</name>
<gene>
    <name evidence="2" type="ORF">WJX81_002705</name>
</gene>
<sequence>MQTDWTPQGARGPLHSKVGAPSASELREGAKDKLIYDLSLSNERLESDNMRLRQHVLDLRRAARAAGCDLDASEALSAAAFPELEAALNQTAPNMRTPAGATTGPSIGMRAIGTPCRAWRSRGRTLLSRGRAAPPAASSGTASRRRGQAAEGLMA</sequence>
<keyword evidence="3" id="KW-1185">Reference proteome</keyword>
<feature type="compositionally biased region" description="Low complexity" evidence="1">
    <location>
        <begin position="124"/>
        <end position="142"/>
    </location>
</feature>
<comment type="caution">
    <text evidence="2">The sequence shown here is derived from an EMBL/GenBank/DDBJ whole genome shotgun (WGS) entry which is preliminary data.</text>
</comment>
<organism evidence="2 3">
    <name type="scientific">Elliptochloris bilobata</name>
    <dbReference type="NCBI Taxonomy" id="381761"/>
    <lineage>
        <taxon>Eukaryota</taxon>
        <taxon>Viridiplantae</taxon>
        <taxon>Chlorophyta</taxon>
        <taxon>core chlorophytes</taxon>
        <taxon>Trebouxiophyceae</taxon>
        <taxon>Trebouxiophyceae incertae sedis</taxon>
        <taxon>Elliptochloris clade</taxon>
        <taxon>Elliptochloris</taxon>
    </lineage>
</organism>
<dbReference type="AlphaFoldDB" id="A0AAW1RY33"/>
<dbReference type="Proteomes" id="UP001445335">
    <property type="component" value="Unassembled WGS sequence"/>
</dbReference>
<feature type="region of interest" description="Disordered" evidence="1">
    <location>
        <begin position="91"/>
        <end position="111"/>
    </location>
</feature>
<evidence type="ECO:0000256" key="1">
    <source>
        <dbReference type="SAM" id="MobiDB-lite"/>
    </source>
</evidence>
<proteinExistence type="predicted"/>
<feature type="region of interest" description="Disordered" evidence="1">
    <location>
        <begin position="124"/>
        <end position="155"/>
    </location>
</feature>
<dbReference type="EMBL" id="JALJOU010000018">
    <property type="protein sequence ID" value="KAK9838492.1"/>
    <property type="molecule type" value="Genomic_DNA"/>
</dbReference>
<reference evidence="2 3" key="1">
    <citation type="journal article" date="2024" name="Nat. Commun.">
        <title>Phylogenomics reveals the evolutionary origins of lichenization in chlorophyte algae.</title>
        <authorList>
            <person name="Puginier C."/>
            <person name="Libourel C."/>
            <person name="Otte J."/>
            <person name="Skaloud P."/>
            <person name="Haon M."/>
            <person name="Grisel S."/>
            <person name="Petersen M."/>
            <person name="Berrin J.G."/>
            <person name="Delaux P.M."/>
            <person name="Dal Grande F."/>
            <person name="Keller J."/>
        </authorList>
    </citation>
    <scope>NUCLEOTIDE SEQUENCE [LARGE SCALE GENOMIC DNA]</scope>
    <source>
        <strain evidence="2 3">SAG 245.80</strain>
    </source>
</reference>
<evidence type="ECO:0000313" key="2">
    <source>
        <dbReference type="EMBL" id="KAK9838492.1"/>
    </source>
</evidence>